<sequence>LHKPNCPFRVIVSSINTPLYQLATFLHNIIYDI</sequence>
<evidence type="ECO:0000313" key="1">
    <source>
        <dbReference type="EMBL" id="EFN73721.1"/>
    </source>
</evidence>
<dbReference type="Proteomes" id="UP000000311">
    <property type="component" value="Unassembled WGS sequence"/>
</dbReference>
<organism evidence="2">
    <name type="scientific">Camponotus floridanus</name>
    <name type="common">Florida carpenter ant</name>
    <dbReference type="NCBI Taxonomy" id="104421"/>
    <lineage>
        <taxon>Eukaryota</taxon>
        <taxon>Metazoa</taxon>
        <taxon>Ecdysozoa</taxon>
        <taxon>Arthropoda</taxon>
        <taxon>Hexapoda</taxon>
        <taxon>Insecta</taxon>
        <taxon>Pterygota</taxon>
        <taxon>Neoptera</taxon>
        <taxon>Endopterygota</taxon>
        <taxon>Hymenoptera</taxon>
        <taxon>Apocrita</taxon>
        <taxon>Aculeata</taxon>
        <taxon>Formicoidea</taxon>
        <taxon>Formicidae</taxon>
        <taxon>Formicinae</taxon>
        <taxon>Camponotus</taxon>
    </lineage>
</organism>
<evidence type="ECO:0000313" key="2">
    <source>
        <dbReference type="Proteomes" id="UP000000311"/>
    </source>
</evidence>
<protein>
    <submittedName>
        <fullName evidence="1">Uncharacterized protein</fullName>
    </submittedName>
</protein>
<reference evidence="1 2" key="1">
    <citation type="journal article" date="2010" name="Science">
        <title>Genomic comparison of the ants Camponotus floridanus and Harpegnathos saltator.</title>
        <authorList>
            <person name="Bonasio R."/>
            <person name="Zhang G."/>
            <person name="Ye C."/>
            <person name="Mutti N.S."/>
            <person name="Fang X."/>
            <person name="Qin N."/>
            <person name="Donahue G."/>
            <person name="Yang P."/>
            <person name="Li Q."/>
            <person name="Li C."/>
            <person name="Zhang P."/>
            <person name="Huang Z."/>
            <person name="Berger S.L."/>
            <person name="Reinberg D."/>
            <person name="Wang J."/>
            <person name="Liebig J."/>
        </authorList>
    </citation>
    <scope>NUCLEOTIDE SEQUENCE [LARGE SCALE GENOMIC DNA]</scope>
    <source>
        <strain evidence="2">C129</strain>
    </source>
</reference>
<feature type="non-terminal residue" evidence="1">
    <location>
        <position position="1"/>
    </location>
</feature>
<feature type="non-terminal residue" evidence="1">
    <location>
        <position position="33"/>
    </location>
</feature>
<accession>E1ZYK9</accession>
<dbReference type="AlphaFoldDB" id="E1ZYK9"/>
<gene>
    <name evidence="1" type="ORF">EAG_09463</name>
</gene>
<name>E1ZYK9_CAMFO</name>
<keyword evidence="2" id="KW-1185">Reference proteome</keyword>
<dbReference type="InParanoid" id="E1ZYK9"/>
<proteinExistence type="predicted"/>
<dbReference type="EMBL" id="GL435231">
    <property type="protein sequence ID" value="EFN73721.1"/>
    <property type="molecule type" value="Genomic_DNA"/>
</dbReference>